<accession>A0ABQ9GD97</accession>
<feature type="compositionally biased region" description="Basic and acidic residues" evidence="1">
    <location>
        <begin position="28"/>
        <end position="38"/>
    </location>
</feature>
<dbReference type="Proteomes" id="UP001159363">
    <property type="component" value="Chromosome 12"/>
</dbReference>
<protein>
    <submittedName>
        <fullName evidence="2">Uncharacterized protein</fullName>
    </submittedName>
</protein>
<comment type="caution">
    <text evidence="2">The sequence shown here is derived from an EMBL/GenBank/DDBJ whole genome shotgun (WGS) entry which is preliminary data.</text>
</comment>
<gene>
    <name evidence="2" type="ORF">PR048_029372</name>
</gene>
<keyword evidence="3" id="KW-1185">Reference proteome</keyword>
<sequence length="859" mass="95443">MLEELVGRAPSGTFDKPESTASEQPLNRAEDCRGRPSRAEASQPPSRNSHKAEDYRRPPIPGRLAGVVSRRQKPRSPRVSSRNVIGPLGLHGGVCSEAPKASLTPPPACLAIDWLTASSSGSREMDWVYSSSLWTGSFTVRDELPPSSWRGEAARHCMCRVLTAGGLELRFCKGRAKCLARDSRLRTRCADRPVSLNSTVPCVCVCVYVCVCVCVRACVRVLLLARFDDAIVVPPTFVPPTVVPLSWWALVTCRSPATSLPWAGCPTQLPAISLGRTETLKVQLRINCVMTPDTQLSPIHLFNPSHLVLFGWSTATAQNKIYLGSCTRVQQHHGAILVGSLRRHMPCFLSACGFACVYSTLTADVDVTLELFPDPLISLSSHQSHPFSHLFQQSTRQINDWSSVSLVRLVPRKLAKLPDRRTACIDMTRRPPPPVSGRLAGAVSRRQKPRSPRVSGRNVIGALGLHGGVCSEALKASLHFLAIRLCYRNPASMPAAAQNELAAVAFSNPPSWLLSLSYTRLLTVEVKERLGKRKLMVARFCGSYRLPSGAHIFDVQNVRTALWRSRHRAIPPGAVVAKWLYGSPPTKANRVQSPEEPLTDLHIVEIVPDDAAGWRVFSGFPRFPRPCIPTLLNCTYLVHTTILQNSSICVVKCVVVLELGTDDFPSDKDGHLWSMQCVNVFSCADSWGVSYLAVTRHFTSATALLPTQAIRCRSKPWQIWIDEQASRLDFLFQLLLKSSDCKWLVWLYHTWSLRILRYRSITEIDTYVTFLSRKKSGCDPVEDLTRITLVGGWCTSNVEVVSPYTASTPRWQFVLLRMFAHFEGIGYVASHQHMCQPISSFDLYLIPYRISKAIFISVK</sequence>
<proteinExistence type="predicted"/>
<reference evidence="2 3" key="1">
    <citation type="submission" date="2023-02" db="EMBL/GenBank/DDBJ databases">
        <title>LHISI_Scaffold_Assembly.</title>
        <authorList>
            <person name="Stuart O.P."/>
            <person name="Cleave R."/>
            <person name="Magrath M.J.L."/>
            <person name="Mikheyev A.S."/>
        </authorList>
    </citation>
    <scope>NUCLEOTIDE SEQUENCE [LARGE SCALE GENOMIC DNA]</scope>
    <source>
        <strain evidence="2">Daus_M_001</strain>
        <tissue evidence="2">Leg muscle</tissue>
    </source>
</reference>
<feature type="region of interest" description="Disordered" evidence="1">
    <location>
        <begin position="1"/>
        <end position="83"/>
    </location>
</feature>
<name>A0ABQ9GD97_9NEOP</name>
<organism evidence="2 3">
    <name type="scientific">Dryococelus australis</name>
    <dbReference type="NCBI Taxonomy" id="614101"/>
    <lineage>
        <taxon>Eukaryota</taxon>
        <taxon>Metazoa</taxon>
        <taxon>Ecdysozoa</taxon>
        <taxon>Arthropoda</taxon>
        <taxon>Hexapoda</taxon>
        <taxon>Insecta</taxon>
        <taxon>Pterygota</taxon>
        <taxon>Neoptera</taxon>
        <taxon>Polyneoptera</taxon>
        <taxon>Phasmatodea</taxon>
        <taxon>Verophasmatodea</taxon>
        <taxon>Anareolatae</taxon>
        <taxon>Phasmatidae</taxon>
        <taxon>Eurycanthinae</taxon>
        <taxon>Dryococelus</taxon>
    </lineage>
</organism>
<evidence type="ECO:0000313" key="3">
    <source>
        <dbReference type="Proteomes" id="UP001159363"/>
    </source>
</evidence>
<dbReference type="EMBL" id="JARBHB010000013">
    <property type="protein sequence ID" value="KAJ8870351.1"/>
    <property type="molecule type" value="Genomic_DNA"/>
</dbReference>
<evidence type="ECO:0000313" key="2">
    <source>
        <dbReference type="EMBL" id="KAJ8870351.1"/>
    </source>
</evidence>
<evidence type="ECO:0000256" key="1">
    <source>
        <dbReference type="SAM" id="MobiDB-lite"/>
    </source>
</evidence>